<keyword evidence="2" id="KW-1185">Reference proteome</keyword>
<gene>
    <name evidence="1" type="ORF">LWI28_001238</name>
</gene>
<comment type="caution">
    <text evidence="1">The sequence shown here is derived from an EMBL/GenBank/DDBJ whole genome shotgun (WGS) entry which is preliminary data.</text>
</comment>
<dbReference type="EMBL" id="JAJSOW010000002">
    <property type="protein sequence ID" value="KAI9197590.1"/>
    <property type="molecule type" value="Genomic_DNA"/>
</dbReference>
<sequence>MRVYIHFQSPCKCCVVEGETAVLTHFKKKTAKQQSTVDLSFWMQTCLIVSINNIEGSFLCKAQNILILIGIL</sequence>
<proteinExistence type="predicted"/>
<protein>
    <submittedName>
        <fullName evidence="1">Uncharacterized protein</fullName>
    </submittedName>
</protein>
<evidence type="ECO:0000313" key="1">
    <source>
        <dbReference type="EMBL" id="KAI9197590.1"/>
    </source>
</evidence>
<evidence type="ECO:0000313" key="2">
    <source>
        <dbReference type="Proteomes" id="UP001064489"/>
    </source>
</evidence>
<accession>A0AAD5JFN9</accession>
<name>A0AAD5JFN9_ACENE</name>
<reference evidence="1 2" key="1">
    <citation type="journal article" date="2022" name="Plant J.">
        <title>Strategies of tolerance reflected in two North American maple genomes.</title>
        <authorList>
            <person name="McEvoy S.L."/>
            <person name="Sezen U.U."/>
            <person name="Trouern-Trend A."/>
            <person name="McMahon S.M."/>
            <person name="Schaberg P.G."/>
            <person name="Yang J."/>
            <person name="Wegrzyn J.L."/>
            <person name="Swenson N.G."/>
        </authorList>
    </citation>
    <scope>NUCLEOTIDE SEQUENCE [LARGE SCALE GENOMIC DNA]</scope>
    <source>
        <strain evidence="1">91603</strain>
    </source>
</reference>
<dbReference type="AlphaFoldDB" id="A0AAD5JFN9"/>
<dbReference type="Proteomes" id="UP001064489">
    <property type="component" value="Chromosome 13"/>
</dbReference>
<organism evidence="1 2">
    <name type="scientific">Acer negundo</name>
    <name type="common">Box elder</name>
    <dbReference type="NCBI Taxonomy" id="4023"/>
    <lineage>
        <taxon>Eukaryota</taxon>
        <taxon>Viridiplantae</taxon>
        <taxon>Streptophyta</taxon>
        <taxon>Embryophyta</taxon>
        <taxon>Tracheophyta</taxon>
        <taxon>Spermatophyta</taxon>
        <taxon>Magnoliopsida</taxon>
        <taxon>eudicotyledons</taxon>
        <taxon>Gunneridae</taxon>
        <taxon>Pentapetalae</taxon>
        <taxon>rosids</taxon>
        <taxon>malvids</taxon>
        <taxon>Sapindales</taxon>
        <taxon>Sapindaceae</taxon>
        <taxon>Hippocastanoideae</taxon>
        <taxon>Acereae</taxon>
        <taxon>Acer</taxon>
    </lineage>
</organism>